<proteinExistence type="predicted"/>
<dbReference type="PROSITE" id="PS01081">
    <property type="entry name" value="HTH_TETR_1"/>
    <property type="match status" value="1"/>
</dbReference>
<dbReference type="Gene3D" id="1.10.10.60">
    <property type="entry name" value="Homeodomain-like"/>
    <property type="match status" value="1"/>
</dbReference>
<accession>A0A328C3N2</accession>
<dbReference type="Pfam" id="PF00440">
    <property type="entry name" value="TetR_N"/>
    <property type="match status" value="1"/>
</dbReference>
<dbReference type="InterPro" id="IPR009057">
    <property type="entry name" value="Homeodomain-like_sf"/>
</dbReference>
<sequence>MPPPSTSNESSLTLMERLLSRGFNENAARILIAAAHLFGKKGYTATSVREIVKEADVTNPVLYYYFESKEGVFHRLLDVVQDALHSAIEEAISIHQRVQDRLEAIITALFAGLQFAPELIRFVYSVLFGPVQSRPDANIFAFQEKLHEMLCGVFEEAIDRGEFALRPKRTIEFLSDQFMGVVNNHMMFAFAILEFGPCSTQRDQLLNDYIGPDARRGLLDFFFHGAGTLANQETP</sequence>
<dbReference type="EMBL" id="QHKO01000010">
    <property type="protein sequence ID" value="RAL20431.1"/>
    <property type="molecule type" value="Genomic_DNA"/>
</dbReference>
<comment type="caution">
    <text evidence="4">The sequence shown here is derived from an EMBL/GenBank/DDBJ whole genome shotgun (WGS) entry which is preliminary data.</text>
</comment>
<dbReference type="PRINTS" id="PR00455">
    <property type="entry name" value="HTHTETR"/>
</dbReference>
<dbReference type="GO" id="GO:0003700">
    <property type="term" value="F:DNA-binding transcription factor activity"/>
    <property type="evidence" value="ECO:0007669"/>
    <property type="project" value="TreeGrafter"/>
</dbReference>
<dbReference type="GO" id="GO:0000976">
    <property type="term" value="F:transcription cis-regulatory region binding"/>
    <property type="evidence" value="ECO:0007669"/>
    <property type="project" value="TreeGrafter"/>
</dbReference>
<keyword evidence="5" id="KW-1185">Reference proteome</keyword>
<dbReference type="SUPFAM" id="SSF46689">
    <property type="entry name" value="Homeodomain-like"/>
    <property type="match status" value="1"/>
</dbReference>
<dbReference type="PROSITE" id="PS50977">
    <property type="entry name" value="HTH_TETR_2"/>
    <property type="match status" value="1"/>
</dbReference>
<protein>
    <recommendedName>
        <fullName evidence="3">HTH tetR-type domain-containing protein</fullName>
    </recommendedName>
</protein>
<feature type="DNA-binding region" description="H-T-H motif" evidence="2">
    <location>
        <begin position="47"/>
        <end position="66"/>
    </location>
</feature>
<dbReference type="InterPro" id="IPR001647">
    <property type="entry name" value="HTH_TetR"/>
</dbReference>
<feature type="domain" description="HTH tetR-type" evidence="3">
    <location>
        <begin position="24"/>
        <end position="84"/>
    </location>
</feature>
<dbReference type="SUPFAM" id="SSF48498">
    <property type="entry name" value="Tetracyclin repressor-like, C-terminal domain"/>
    <property type="match status" value="1"/>
</dbReference>
<keyword evidence="1 2" id="KW-0238">DNA-binding</keyword>
<dbReference type="InterPro" id="IPR036271">
    <property type="entry name" value="Tet_transcr_reg_TetR-rel_C_sf"/>
</dbReference>
<gene>
    <name evidence="4" type="ORF">DL240_16635</name>
</gene>
<evidence type="ECO:0000313" key="5">
    <source>
        <dbReference type="Proteomes" id="UP000249169"/>
    </source>
</evidence>
<dbReference type="Proteomes" id="UP000249169">
    <property type="component" value="Unassembled WGS sequence"/>
</dbReference>
<dbReference type="PANTHER" id="PTHR30055">
    <property type="entry name" value="HTH-TYPE TRANSCRIPTIONAL REGULATOR RUTR"/>
    <property type="match status" value="1"/>
</dbReference>
<evidence type="ECO:0000259" key="3">
    <source>
        <dbReference type="PROSITE" id="PS50977"/>
    </source>
</evidence>
<evidence type="ECO:0000313" key="4">
    <source>
        <dbReference type="EMBL" id="RAL20431.1"/>
    </source>
</evidence>
<name>A0A328C3N2_9DELT</name>
<dbReference type="InterPro" id="IPR050109">
    <property type="entry name" value="HTH-type_TetR-like_transc_reg"/>
</dbReference>
<evidence type="ECO:0000256" key="1">
    <source>
        <dbReference type="ARBA" id="ARBA00023125"/>
    </source>
</evidence>
<dbReference type="Gene3D" id="1.10.357.10">
    <property type="entry name" value="Tetracycline Repressor, domain 2"/>
    <property type="match status" value="1"/>
</dbReference>
<dbReference type="InterPro" id="IPR023772">
    <property type="entry name" value="DNA-bd_HTH_TetR-type_CS"/>
</dbReference>
<dbReference type="AlphaFoldDB" id="A0A328C3N2"/>
<dbReference type="PANTHER" id="PTHR30055:SF146">
    <property type="entry name" value="HTH-TYPE TRANSCRIPTIONAL DUAL REGULATOR CECR"/>
    <property type="match status" value="1"/>
</dbReference>
<organism evidence="4 5">
    <name type="scientific">Lujinxingia litoralis</name>
    <dbReference type="NCBI Taxonomy" id="2211119"/>
    <lineage>
        <taxon>Bacteria</taxon>
        <taxon>Deltaproteobacteria</taxon>
        <taxon>Bradymonadales</taxon>
        <taxon>Lujinxingiaceae</taxon>
        <taxon>Lujinxingia</taxon>
    </lineage>
</organism>
<evidence type="ECO:0000256" key="2">
    <source>
        <dbReference type="PROSITE-ProRule" id="PRU00335"/>
    </source>
</evidence>
<reference evidence="4 5" key="1">
    <citation type="submission" date="2018-05" db="EMBL/GenBank/DDBJ databases">
        <title>Lujinxingia marina gen. nov. sp. nov., a new facultative anaerobic member of the class Deltaproteobacteria, and proposal of Lujinxingaceae fam. nov.</title>
        <authorList>
            <person name="Li C.-M."/>
        </authorList>
    </citation>
    <scope>NUCLEOTIDE SEQUENCE [LARGE SCALE GENOMIC DNA]</scope>
    <source>
        <strain evidence="4 5">B210</strain>
    </source>
</reference>